<dbReference type="EMBL" id="LWGR01000003">
    <property type="protein sequence ID" value="KZM75498.1"/>
    <property type="molecule type" value="Genomic_DNA"/>
</dbReference>
<dbReference type="AlphaFoldDB" id="A0A164PFI1"/>
<comment type="caution">
    <text evidence="1">The sequence shown here is derived from an EMBL/GenBank/DDBJ whole genome shotgun (WGS) entry which is preliminary data.</text>
</comment>
<evidence type="ECO:0000313" key="1">
    <source>
        <dbReference type="EMBL" id="KZM75498.1"/>
    </source>
</evidence>
<gene>
    <name evidence="1" type="ORF">AWN90_19150</name>
</gene>
<evidence type="ECO:0000313" key="2">
    <source>
        <dbReference type="Proteomes" id="UP000076512"/>
    </source>
</evidence>
<accession>A0A164PFI1</accession>
<dbReference type="Proteomes" id="UP000076512">
    <property type="component" value="Unassembled WGS sequence"/>
</dbReference>
<reference evidence="1 2" key="1">
    <citation type="submission" date="2016-04" db="EMBL/GenBank/DDBJ databases">
        <authorList>
            <person name="Evans L.H."/>
            <person name="Alamgir A."/>
            <person name="Owens N."/>
            <person name="Weber N.D."/>
            <person name="Virtaneva K."/>
            <person name="Barbian K."/>
            <person name="Babar A."/>
            <person name="Rosenke K."/>
        </authorList>
    </citation>
    <scope>NUCLEOTIDE SEQUENCE [LARGE SCALE GENOMIC DNA]</scope>
    <source>
        <strain evidence="1 2">IFM 0406</strain>
    </source>
</reference>
<organism evidence="1 2">
    <name type="scientific">Nocardia terpenica</name>
    <dbReference type="NCBI Taxonomy" id="455432"/>
    <lineage>
        <taxon>Bacteria</taxon>
        <taxon>Bacillati</taxon>
        <taxon>Actinomycetota</taxon>
        <taxon>Actinomycetes</taxon>
        <taxon>Mycobacteriales</taxon>
        <taxon>Nocardiaceae</taxon>
        <taxon>Nocardia</taxon>
    </lineage>
</organism>
<sequence length="67" mass="7323">MYREGRCALYFAVLPLPGEDAFADGRGQYLRGSPALRDAGPVEYSMVFELVLIGNDDEFGCGGERFG</sequence>
<keyword evidence="2" id="KW-1185">Reference proteome</keyword>
<protein>
    <submittedName>
        <fullName evidence="1">Uncharacterized protein</fullName>
    </submittedName>
</protein>
<proteinExistence type="predicted"/>
<name>A0A164PFI1_9NOCA</name>